<dbReference type="RefSeq" id="WP_219529673.1">
    <property type="nucleotide sequence ID" value="NZ_JAHKRM010000007.1"/>
</dbReference>
<evidence type="ECO:0000313" key="3">
    <source>
        <dbReference type="EMBL" id="MFD1541073.1"/>
    </source>
</evidence>
<reference evidence="4" key="1">
    <citation type="journal article" date="2019" name="Int. J. Syst. Evol. Microbiol.">
        <title>The Global Catalogue of Microorganisms (GCM) 10K type strain sequencing project: providing services to taxonomists for standard genome sequencing and annotation.</title>
        <authorList>
            <consortium name="The Broad Institute Genomics Platform"/>
            <consortium name="The Broad Institute Genome Sequencing Center for Infectious Disease"/>
            <person name="Wu L."/>
            <person name="Ma J."/>
        </authorList>
    </citation>
    <scope>NUCLEOTIDE SEQUENCE [LARGE SCALE GENOMIC DNA]</scope>
    <source>
        <strain evidence="4">CGMCC 1.15399</strain>
    </source>
</reference>
<accession>A0ABW4GE54</accession>
<feature type="domain" description="Acyl-CoA thioesterase-like N-terminal HotDog" evidence="2">
    <location>
        <begin position="30"/>
        <end position="108"/>
    </location>
</feature>
<keyword evidence="4" id="KW-1185">Reference proteome</keyword>
<sequence length="264" mass="28499">MTDASSFLRTFDLEQLDGDLFVASAGGPGWGRTFGGQVAAQALRAAGLTVSGPRRVHSLHSYFIRPARPEEPLHFHVTRNRDGRSFSTRSVAAVQEGKPIFEMIASFHDPEPGEDWQAAGPLSVPPPEGLASLQFSRMFGDDGPFDIRPVVAPGPGGFPILHPFWIRLTPPVGSDPDLHACLLTYLSDIAVVGAARSPHAQGPYSLQVSLDHAIWFHRRPRVDQWLLYSMSAVAHVGTRGLAQGSIRAADGALIASVTQEALLR</sequence>
<name>A0ABW4GE54_9ACTN</name>
<protein>
    <submittedName>
        <fullName evidence="3">Acyl-CoA thioesterase</fullName>
    </submittedName>
</protein>
<dbReference type="Proteomes" id="UP001597097">
    <property type="component" value="Unassembled WGS sequence"/>
</dbReference>
<dbReference type="Pfam" id="PF13622">
    <property type="entry name" value="4HBT_3"/>
    <property type="match status" value="1"/>
</dbReference>
<dbReference type="InterPro" id="IPR025652">
    <property type="entry name" value="TesB_C"/>
</dbReference>
<dbReference type="Pfam" id="PF02551">
    <property type="entry name" value="Acyl_CoA_thio"/>
    <property type="match status" value="1"/>
</dbReference>
<evidence type="ECO:0000259" key="1">
    <source>
        <dbReference type="Pfam" id="PF02551"/>
    </source>
</evidence>
<dbReference type="InterPro" id="IPR003703">
    <property type="entry name" value="Acyl_CoA_thio"/>
</dbReference>
<evidence type="ECO:0000259" key="2">
    <source>
        <dbReference type="Pfam" id="PF13622"/>
    </source>
</evidence>
<dbReference type="PANTHER" id="PTHR11066:SF34">
    <property type="entry name" value="ACYL-COENZYME A THIOESTERASE 8"/>
    <property type="match status" value="1"/>
</dbReference>
<dbReference type="EMBL" id="JBHUCM010000023">
    <property type="protein sequence ID" value="MFD1541073.1"/>
    <property type="molecule type" value="Genomic_DNA"/>
</dbReference>
<proteinExistence type="predicted"/>
<dbReference type="CDD" id="cd03445">
    <property type="entry name" value="Thioesterase_II_repeat2"/>
    <property type="match status" value="1"/>
</dbReference>
<dbReference type="InterPro" id="IPR049449">
    <property type="entry name" value="TesB_ACOT8-like_N"/>
</dbReference>
<organism evidence="3 4">
    <name type="scientific">Nonomuraea guangzhouensis</name>
    <dbReference type="NCBI Taxonomy" id="1291555"/>
    <lineage>
        <taxon>Bacteria</taxon>
        <taxon>Bacillati</taxon>
        <taxon>Actinomycetota</taxon>
        <taxon>Actinomycetes</taxon>
        <taxon>Streptosporangiales</taxon>
        <taxon>Streptosporangiaceae</taxon>
        <taxon>Nonomuraea</taxon>
    </lineage>
</organism>
<gene>
    <name evidence="3" type="ORF">ACFSJ0_28745</name>
</gene>
<evidence type="ECO:0000313" key="4">
    <source>
        <dbReference type="Proteomes" id="UP001597097"/>
    </source>
</evidence>
<dbReference type="PANTHER" id="PTHR11066">
    <property type="entry name" value="ACYL-COA THIOESTERASE"/>
    <property type="match status" value="1"/>
</dbReference>
<feature type="domain" description="Acyl-CoA thioesterase 2 C-terminal" evidence="1">
    <location>
        <begin position="164"/>
        <end position="260"/>
    </location>
</feature>
<comment type="caution">
    <text evidence="3">The sequence shown here is derived from an EMBL/GenBank/DDBJ whole genome shotgun (WGS) entry which is preliminary data.</text>
</comment>
<dbReference type="CDD" id="cd03444">
    <property type="entry name" value="Thioesterase_II_repeat1"/>
    <property type="match status" value="1"/>
</dbReference>